<accession>A0A9Q1Q7T3</accession>
<dbReference type="PANTHER" id="PTHR16092">
    <property type="entry name" value="SEC3/SYNTAXIN-RELATED"/>
    <property type="match status" value="1"/>
</dbReference>
<dbReference type="Proteomes" id="UP001153076">
    <property type="component" value="Unassembled WGS sequence"/>
</dbReference>
<evidence type="ECO:0000313" key="1">
    <source>
        <dbReference type="EMBL" id="KAJ8431356.1"/>
    </source>
</evidence>
<dbReference type="GO" id="GO:0005886">
    <property type="term" value="C:plasma membrane"/>
    <property type="evidence" value="ECO:0007669"/>
    <property type="project" value="TreeGrafter"/>
</dbReference>
<keyword evidence="2" id="KW-1185">Reference proteome</keyword>
<dbReference type="GO" id="GO:0006893">
    <property type="term" value="P:Golgi to plasma membrane transport"/>
    <property type="evidence" value="ECO:0007669"/>
    <property type="project" value="TreeGrafter"/>
</dbReference>
<dbReference type="EMBL" id="JAKOGI010000694">
    <property type="protein sequence ID" value="KAJ8431356.1"/>
    <property type="molecule type" value="Genomic_DNA"/>
</dbReference>
<organism evidence="1 2">
    <name type="scientific">Carnegiea gigantea</name>
    <dbReference type="NCBI Taxonomy" id="171969"/>
    <lineage>
        <taxon>Eukaryota</taxon>
        <taxon>Viridiplantae</taxon>
        <taxon>Streptophyta</taxon>
        <taxon>Embryophyta</taxon>
        <taxon>Tracheophyta</taxon>
        <taxon>Spermatophyta</taxon>
        <taxon>Magnoliopsida</taxon>
        <taxon>eudicotyledons</taxon>
        <taxon>Gunneridae</taxon>
        <taxon>Pentapetalae</taxon>
        <taxon>Caryophyllales</taxon>
        <taxon>Cactineae</taxon>
        <taxon>Cactaceae</taxon>
        <taxon>Cactoideae</taxon>
        <taxon>Echinocereeae</taxon>
        <taxon>Carnegiea</taxon>
    </lineage>
</organism>
<comment type="caution">
    <text evidence="1">The sequence shown here is derived from an EMBL/GenBank/DDBJ whole genome shotgun (WGS) entry which is preliminary data.</text>
</comment>
<reference evidence="1" key="1">
    <citation type="submission" date="2022-04" db="EMBL/GenBank/DDBJ databases">
        <title>Carnegiea gigantea Genome sequencing and assembly v2.</title>
        <authorList>
            <person name="Copetti D."/>
            <person name="Sanderson M.J."/>
            <person name="Burquez A."/>
            <person name="Wojciechowski M.F."/>
        </authorList>
    </citation>
    <scope>NUCLEOTIDE SEQUENCE</scope>
    <source>
        <strain evidence="1">SGP5-SGP5p</strain>
        <tissue evidence="1">Aerial part</tissue>
    </source>
</reference>
<dbReference type="GO" id="GO:0000145">
    <property type="term" value="C:exocyst"/>
    <property type="evidence" value="ECO:0007669"/>
    <property type="project" value="TreeGrafter"/>
</dbReference>
<proteinExistence type="predicted"/>
<dbReference type="GO" id="GO:0005546">
    <property type="term" value="F:phosphatidylinositol-4,5-bisphosphate binding"/>
    <property type="evidence" value="ECO:0007669"/>
    <property type="project" value="TreeGrafter"/>
</dbReference>
<dbReference type="OrthoDB" id="27109at2759"/>
<dbReference type="PANTHER" id="PTHR16092:SF14">
    <property type="entry name" value="EXOCYST COMPLEX COMPONENT 1 ISOFORM X1"/>
    <property type="match status" value="1"/>
</dbReference>
<protein>
    <submittedName>
        <fullName evidence="1">Uncharacterized protein</fullName>
    </submittedName>
</protein>
<dbReference type="GO" id="GO:0006887">
    <property type="term" value="P:exocytosis"/>
    <property type="evidence" value="ECO:0007669"/>
    <property type="project" value="TreeGrafter"/>
</dbReference>
<sequence>MLKRTLTHAFVTEQRGELKRPDHADLRYKCRTYARLLQHMKSLDKNSLRTLRKAYCASLNLLLRKEVREFANELRASIKAAPPRNPTVWTDAGAGQNVSSADTSAVSEAYAKTLTVFIPLLVDESSFFAHFMCFEVPTHSTDADDHGNLNDDDNSKAVKNSADLAALNEYLQELLDGIQRELRVDLRSLGGYLRSGGPWVSGSLSRSIHPYPPVVQPDVAGAVRLSFRVPLSVSSDLLLIVDRFLQPSLSEYALICASSNFLYQCGGRPILSLPELCPPENLPPATFQATRKSPDFLFSSVSPLEQADLRVSGRSLSGWGASGGLSVGGKVDLDFTVDEGVAKSWLGAWWLVQFRVPEVVIGGPPEVRWTLGFWEQPVVRFASRPLAFRVSLGCFFKFVRRWRDSVFLVTDLGWPTVTVTAGEFRGGFLIAGEFSGHWNLVGNSPSHFFRVRISRSLS</sequence>
<name>A0A9Q1Q7T3_9CARY</name>
<evidence type="ECO:0000313" key="2">
    <source>
        <dbReference type="Proteomes" id="UP001153076"/>
    </source>
</evidence>
<dbReference type="AlphaFoldDB" id="A0A9Q1Q7T3"/>
<gene>
    <name evidence="1" type="ORF">Cgig2_002079</name>
</gene>